<comment type="caution">
    <text evidence="3">The sequence shown here is derived from an EMBL/GenBank/DDBJ whole genome shotgun (WGS) entry which is preliminary data.</text>
</comment>
<feature type="transmembrane region" description="Helical" evidence="1">
    <location>
        <begin position="32"/>
        <end position="53"/>
    </location>
</feature>
<keyword evidence="1" id="KW-0472">Membrane</keyword>
<proteinExistence type="predicted"/>
<protein>
    <recommendedName>
        <fullName evidence="2">RNase H type-1 domain-containing protein</fullName>
    </recommendedName>
</protein>
<feature type="domain" description="RNase H type-1" evidence="2">
    <location>
        <begin position="8"/>
        <end position="78"/>
    </location>
</feature>
<dbReference type="Proteomes" id="UP001497480">
    <property type="component" value="Unassembled WGS sequence"/>
</dbReference>
<dbReference type="GO" id="GO:0003676">
    <property type="term" value="F:nucleic acid binding"/>
    <property type="evidence" value="ECO:0007669"/>
    <property type="project" value="InterPro"/>
</dbReference>
<accession>A0AAV1XMN2</accession>
<keyword evidence="1" id="KW-0812">Transmembrane</keyword>
<dbReference type="GO" id="GO:0004523">
    <property type="term" value="F:RNA-DNA hybrid ribonuclease activity"/>
    <property type="evidence" value="ECO:0007669"/>
    <property type="project" value="InterPro"/>
</dbReference>
<evidence type="ECO:0000313" key="3">
    <source>
        <dbReference type="EMBL" id="CAL0322837.1"/>
    </source>
</evidence>
<dbReference type="EMBL" id="CAXHTB010000016">
    <property type="protein sequence ID" value="CAL0322839.1"/>
    <property type="molecule type" value="Genomic_DNA"/>
</dbReference>
<dbReference type="Pfam" id="PF13456">
    <property type="entry name" value="RVT_3"/>
    <property type="match status" value="1"/>
</dbReference>
<dbReference type="InterPro" id="IPR002156">
    <property type="entry name" value="RNaseH_domain"/>
</dbReference>
<reference evidence="3 5" key="1">
    <citation type="submission" date="2024-03" db="EMBL/GenBank/DDBJ databases">
        <authorList>
            <person name="Martinez-Hernandez J."/>
        </authorList>
    </citation>
    <scope>NUCLEOTIDE SEQUENCE [LARGE SCALE GENOMIC DNA]</scope>
</reference>
<name>A0AAV1XMN2_LUPLU</name>
<evidence type="ECO:0000259" key="2">
    <source>
        <dbReference type="Pfam" id="PF13456"/>
    </source>
</evidence>
<keyword evidence="5" id="KW-1185">Reference proteome</keyword>
<sequence length="92" mass="10079">MDESHMSENQHIGFGGVIRDEANIWLSGFSKFLGKGLVLLSALLGMYGLLLAWEEGYRNIMCHSDSLMDVSLLSSVQDALSVKATPSMEEAK</sequence>
<dbReference type="AlphaFoldDB" id="A0AAV1XMN2"/>
<keyword evidence="1" id="KW-1133">Transmembrane helix</keyword>
<evidence type="ECO:0000313" key="4">
    <source>
        <dbReference type="EMBL" id="CAL0322839.1"/>
    </source>
</evidence>
<evidence type="ECO:0000256" key="1">
    <source>
        <dbReference type="SAM" id="Phobius"/>
    </source>
</evidence>
<dbReference type="InterPro" id="IPR044730">
    <property type="entry name" value="RNase_H-like_dom_plant"/>
</dbReference>
<dbReference type="CDD" id="cd06222">
    <property type="entry name" value="RNase_H_like"/>
    <property type="match status" value="1"/>
</dbReference>
<organism evidence="3 5">
    <name type="scientific">Lupinus luteus</name>
    <name type="common">European yellow lupine</name>
    <dbReference type="NCBI Taxonomy" id="3873"/>
    <lineage>
        <taxon>Eukaryota</taxon>
        <taxon>Viridiplantae</taxon>
        <taxon>Streptophyta</taxon>
        <taxon>Embryophyta</taxon>
        <taxon>Tracheophyta</taxon>
        <taxon>Spermatophyta</taxon>
        <taxon>Magnoliopsida</taxon>
        <taxon>eudicotyledons</taxon>
        <taxon>Gunneridae</taxon>
        <taxon>Pentapetalae</taxon>
        <taxon>rosids</taxon>
        <taxon>fabids</taxon>
        <taxon>Fabales</taxon>
        <taxon>Fabaceae</taxon>
        <taxon>Papilionoideae</taxon>
        <taxon>50 kb inversion clade</taxon>
        <taxon>genistoids sensu lato</taxon>
        <taxon>core genistoids</taxon>
        <taxon>Genisteae</taxon>
        <taxon>Lupinus</taxon>
    </lineage>
</organism>
<gene>
    <name evidence="3" type="ORF">LLUT_LOCUS23897</name>
    <name evidence="4" type="ORF">LLUT_LOCUS23899</name>
</gene>
<dbReference type="EMBL" id="CAXHTB010000016">
    <property type="protein sequence ID" value="CAL0322837.1"/>
    <property type="molecule type" value="Genomic_DNA"/>
</dbReference>
<evidence type="ECO:0000313" key="5">
    <source>
        <dbReference type="Proteomes" id="UP001497480"/>
    </source>
</evidence>